<dbReference type="Proteomes" id="UP000509335">
    <property type="component" value="Chromosome"/>
</dbReference>
<reference evidence="1 2" key="1">
    <citation type="submission" date="2020-07" db="EMBL/GenBank/DDBJ databases">
        <title>A bifunctional nitrone conjugated secondary metabolite targeting the ribosome.</title>
        <authorList>
            <person name="Limbrick E.M."/>
            <person name="Graf M."/>
            <person name="Derewacz D.K."/>
            <person name="Nguyen F."/>
            <person name="Spraggins J.M."/>
            <person name="Wieland M."/>
            <person name="Ynigez-Gutierrez A.E."/>
            <person name="Reisman B.J."/>
            <person name="Zinshteyn B."/>
            <person name="McCulloch K."/>
            <person name="Iverson T.M."/>
            <person name="Green R."/>
            <person name="Wilson D.N."/>
            <person name="Bachmann B.O."/>
        </authorList>
    </citation>
    <scope>NUCLEOTIDE SEQUENCE [LARGE SCALE GENOMIC DNA]</scope>
    <source>
        <strain evidence="2">aurantiaca</strain>
    </source>
</reference>
<evidence type="ECO:0000313" key="1">
    <source>
        <dbReference type="EMBL" id="QLD23818.1"/>
    </source>
</evidence>
<name>A0A7H8XH82_9ACTN</name>
<dbReference type="AlphaFoldDB" id="A0A7H8XH82"/>
<organism evidence="1 2">
    <name type="scientific">Micromonospora carbonacea</name>
    <dbReference type="NCBI Taxonomy" id="47853"/>
    <lineage>
        <taxon>Bacteria</taxon>
        <taxon>Bacillati</taxon>
        <taxon>Actinomycetota</taxon>
        <taxon>Actinomycetes</taxon>
        <taxon>Micromonosporales</taxon>
        <taxon>Micromonosporaceae</taxon>
        <taxon>Micromonospora</taxon>
    </lineage>
</organism>
<dbReference type="KEGG" id="mcab:HXZ27_06005"/>
<gene>
    <name evidence="1" type="ORF">HXZ27_06005</name>
</gene>
<sequence length="168" mass="18193">MNQSPLELALVRHGVSLPVDGLPIADMEAAARVVGRRLHPVTGPNGHTHVVLGWDAYEPAGEARRMPRRGLTVGATKVLIVAVALLAEVETSDGISPVDIASILERLTGRTHTVGPALETLEHAGLLARVDDRWMLGTVTATWDTEAREAIKNAVRRLRDHPNWQSSE</sequence>
<accession>A0A7H8XH82</accession>
<evidence type="ECO:0000313" key="2">
    <source>
        <dbReference type="Proteomes" id="UP000509335"/>
    </source>
</evidence>
<dbReference type="EMBL" id="CP058322">
    <property type="protein sequence ID" value="QLD23818.1"/>
    <property type="molecule type" value="Genomic_DNA"/>
</dbReference>
<proteinExistence type="predicted"/>
<protein>
    <submittedName>
        <fullName evidence="1">Uncharacterized protein</fullName>
    </submittedName>
</protein>